<evidence type="ECO:0000256" key="6">
    <source>
        <dbReference type="SAM" id="MobiDB-lite"/>
    </source>
</evidence>
<dbReference type="PROSITE" id="PS00028">
    <property type="entry name" value="ZINC_FINGER_C2H2_1"/>
    <property type="match status" value="1"/>
</dbReference>
<dbReference type="HOGENOM" id="CLU_639663_0_0_1"/>
<evidence type="ECO:0000256" key="3">
    <source>
        <dbReference type="ARBA" id="ARBA00022771"/>
    </source>
</evidence>
<keyword evidence="4" id="KW-0862">Zinc</keyword>
<organism evidence="8 9">
    <name type="scientific">Trichosporon asahii var. asahii (strain ATCC 90039 / CBS 2479 / JCM 2466 / KCTC 7840 / NBRC 103889/ NCYC 2677 / UAMH 7654)</name>
    <name type="common">Yeast</name>
    <dbReference type="NCBI Taxonomy" id="1186058"/>
    <lineage>
        <taxon>Eukaryota</taxon>
        <taxon>Fungi</taxon>
        <taxon>Dikarya</taxon>
        <taxon>Basidiomycota</taxon>
        <taxon>Agaricomycotina</taxon>
        <taxon>Tremellomycetes</taxon>
        <taxon>Trichosporonales</taxon>
        <taxon>Trichosporonaceae</taxon>
        <taxon>Trichosporon</taxon>
    </lineage>
</organism>
<keyword evidence="2" id="KW-0677">Repeat</keyword>
<dbReference type="SUPFAM" id="SSF57667">
    <property type="entry name" value="beta-beta-alpha zinc fingers"/>
    <property type="match status" value="1"/>
</dbReference>
<evidence type="ECO:0000313" key="9">
    <source>
        <dbReference type="Proteomes" id="UP000002748"/>
    </source>
</evidence>
<gene>
    <name evidence="8" type="ORF">A1Q1_05127</name>
</gene>
<proteinExistence type="predicted"/>
<dbReference type="VEuPathDB" id="FungiDB:A1Q1_05127"/>
<sequence>MNLLPAFKDDSLSNTAEWVNTVGTKFALATPDDPFGFDYSLPSGQTQSNIDFVHLLTSSKYSATTNSILAETLNQAANAGAPQASNQNSNQSGNVSSAATNGNDMTPPGPGIGDGLSIKVADYSPTSFAQQASSLLAAHVANGAGVSASASTAPNSAAPSPSLLPNLSNGGPNNFNLDDITTPYGSPRMSSGYNSPAFQMSPTPGLTTSGCVTVNSTPAPRTISRCSTRSTNTNADSKDVEPKEEPKQLLKQTASGFKPKKPHLCPYANCERNTRTFRSNADLERHIRSHRGERPHKCPAIGCGKAYGQRNKMANHVKQQHPPLFPMVDTGRTRGPRRVLAEAAANGAASRTPSAASSAASTPNSSVLLTPTRPAPYPSHASLMLQRQMLGNPNAMLHHPVPQVMRAPAPQLQLPSPRLRNPYEAYQWQ</sequence>
<evidence type="ECO:0000256" key="1">
    <source>
        <dbReference type="ARBA" id="ARBA00022723"/>
    </source>
</evidence>
<feature type="domain" description="C2H2-type" evidence="7">
    <location>
        <begin position="296"/>
        <end position="326"/>
    </location>
</feature>
<evidence type="ECO:0000256" key="5">
    <source>
        <dbReference type="PROSITE-ProRule" id="PRU00042"/>
    </source>
</evidence>
<dbReference type="InterPro" id="IPR050329">
    <property type="entry name" value="GLI_C2H2-zinc-finger"/>
</dbReference>
<dbReference type="GeneID" id="25988639"/>
<dbReference type="EMBL" id="ALBS01000297">
    <property type="protein sequence ID" value="EJT46298.1"/>
    <property type="molecule type" value="Genomic_DNA"/>
</dbReference>
<dbReference type="PANTHER" id="PTHR19818">
    <property type="entry name" value="ZINC FINGER PROTEIN ZIC AND GLI"/>
    <property type="match status" value="1"/>
</dbReference>
<dbReference type="PANTHER" id="PTHR19818:SF139">
    <property type="entry name" value="PAIR-RULE PROTEIN ODD-PAIRED"/>
    <property type="match status" value="1"/>
</dbReference>
<dbReference type="PROSITE" id="PS50157">
    <property type="entry name" value="ZINC_FINGER_C2H2_2"/>
    <property type="match status" value="2"/>
</dbReference>
<feature type="compositionally biased region" description="Polar residues" evidence="6">
    <location>
        <begin position="220"/>
        <end position="235"/>
    </location>
</feature>
<feature type="compositionally biased region" description="Low complexity" evidence="6">
    <location>
        <begin position="147"/>
        <end position="174"/>
    </location>
</feature>
<evidence type="ECO:0000313" key="8">
    <source>
        <dbReference type="EMBL" id="EJT46298.1"/>
    </source>
</evidence>
<reference evidence="8 9" key="1">
    <citation type="journal article" date="2012" name="Eukaryot. Cell">
        <title>Draft genome sequence of CBS 2479, the standard type strain of Trichosporon asahii.</title>
        <authorList>
            <person name="Yang R.Y."/>
            <person name="Li H.T."/>
            <person name="Zhu H."/>
            <person name="Zhou G.P."/>
            <person name="Wang M."/>
            <person name="Wang L."/>
        </authorList>
    </citation>
    <scope>NUCLEOTIDE SEQUENCE [LARGE SCALE GENOMIC DNA]</scope>
    <source>
        <strain evidence="9">ATCC 90039 / CBS 2479 / JCM 2466 / KCTC 7840 / NCYC 2677 / UAMH 7654</strain>
    </source>
</reference>
<dbReference type="GO" id="GO:0000981">
    <property type="term" value="F:DNA-binding transcription factor activity, RNA polymerase II-specific"/>
    <property type="evidence" value="ECO:0007669"/>
    <property type="project" value="TreeGrafter"/>
</dbReference>
<dbReference type="GO" id="GO:0008270">
    <property type="term" value="F:zinc ion binding"/>
    <property type="evidence" value="ECO:0007669"/>
    <property type="project" value="UniProtKB-KW"/>
</dbReference>
<comment type="caution">
    <text evidence="8">The sequence shown here is derived from an EMBL/GenBank/DDBJ whole genome shotgun (WGS) entry which is preliminary data.</text>
</comment>
<evidence type="ECO:0000256" key="4">
    <source>
        <dbReference type="ARBA" id="ARBA00022833"/>
    </source>
</evidence>
<dbReference type="GO" id="GO:0000978">
    <property type="term" value="F:RNA polymerase II cis-regulatory region sequence-specific DNA binding"/>
    <property type="evidence" value="ECO:0007669"/>
    <property type="project" value="TreeGrafter"/>
</dbReference>
<dbReference type="SMART" id="SM00355">
    <property type="entry name" value="ZnF_C2H2"/>
    <property type="match status" value="2"/>
</dbReference>
<accession>J5QA64</accession>
<evidence type="ECO:0000259" key="7">
    <source>
        <dbReference type="PROSITE" id="PS50157"/>
    </source>
</evidence>
<keyword evidence="1" id="KW-0479">Metal-binding</keyword>
<dbReference type="OrthoDB" id="8922241at2759"/>
<dbReference type="Gene3D" id="3.30.160.60">
    <property type="entry name" value="Classic Zinc Finger"/>
    <property type="match status" value="2"/>
</dbReference>
<dbReference type="GO" id="GO:0045944">
    <property type="term" value="P:positive regulation of transcription by RNA polymerase II"/>
    <property type="evidence" value="ECO:0007669"/>
    <property type="project" value="UniProtKB-ARBA"/>
</dbReference>
<dbReference type="InterPro" id="IPR036236">
    <property type="entry name" value="Znf_C2H2_sf"/>
</dbReference>
<protein>
    <submittedName>
        <fullName evidence="8">Zinc finger protein</fullName>
    </submittedName>
</protein>
<feature type="region of interest" description="Disordered" evidence="6">
    <location>
        <begin position="79"/>
        <end position="117"/>
    </location>
</feature>
<feature type="compositionally biased region" description="Basic and acidic residues" evidence="6">
    <location>
        <begin position="236"/>
        <end position="247"/>
    </location>
</feature>
<dbReference type="RefSeq" id="XP_014177409.1">
    <property type="nucleotide sequence ID" value="XM_014321934.1"/>
</dbReference>
<dbReference type="Proteomes" id="UP000002748">
    <property type="component" value="Unassembled WGS sequence"/>
</dbReference>
<keyword evidence="3 5" id="KW-0863">Zinc-finger</keyword>
<feature type="region of interest" description="Disordered" evidence="6">
    <location>
        <begin position="343"/>
        <end position="372"/>
    </location>
</feature>
<feature type="region of interest" description="Disordered" evidence="6">
    <location>
        <begin position="147"/>
        <end position="178"/>
    </location>
</feature>
<dbReference type="KEGG" id="tasa:A1Q1_05127"/>
<dbReference type="GO" id="GO:0005634">
    <property type="term" value="C:nucleus"/>
    <property type="evidence" value="ECO:0007669"/>
    <property type="project" value="UniProtKB-ARBA"/>
</dbReference>
<feature type="domain" description="C2H2-type" evidence="7">
    <location>
        <begin position="268"/>
        <end position="295"/>
    </location>
</feature>
<feature type="compositionally biased region" description="Low complexity" evidence="6">
    <location>
        <begin position="348"/>
        <end position="366"/>
    </location>
</feature>
<feature type="region of interest" description="Disordered" evidence="6">
    <location>
        <begin position="220"/>
        <end position="247"/>
    </location>
</feature>
<dbReference type="AlphaFoldDB" id="J5QA64"/>
<feature type="compositionally biased region" description="Low complexity" evidence="6">
    <location>
        <begin position="79"/>
        <end position="99"/>
    </location>
</feature>
<name>J5QA64_TRIAS</name>
<dbReference type="InterPro" id="IPR013087">
    <property type="entry name" value="Znf_C2H2_type"/>
</dbReference>
<evidence type="ECO:0000256" key="2">
    <source>
        <dbReference type="ARBA" id="ARBA00022737"/>
    </source>
</evidence>